<feature type="non-terminal residue" evidence="2">
    <location>
        <position position="1"/>
    </location>
</feature>
<dbReference type="Pfam" id="PF16054">
    <property type="entry name" value="TMEM72"/>
    <property type="match status" value="1"/>
</dbReference>
<dbReference type="EMBL" id="CAACVG010000199">
    <property type="protein sequence ID" value="VEN33704.1"/>
    <property type="molecule type" value="Genomic_DNA"/>
</dbReference>
<evidence type="ECO:0000313" key="3">
    <source>
        <dbReference type="Proteomes" id="UP000410492"/>
    </source>
</evidence>
<feature type="transmembrane region" description="Helical" evidence="1">
    <location>
        <begin position="39"/>
        <end position="60"/>
    </location>
</feature>
<dbReference type="OrthoDB" id="5946061at2759"/>
<organism evidence="2 3">
    <name type="scientific">Callosobruchus maculatus</name>
    <name type="common">Southern cowpea weevil</name>
    <name type="synonym">Pulse bruchid</name>
    <dbReference type="NCBI Taxonomy" id="64391"/>
    <lineage>
        <taxon>Eukaryota</taxon>
        <taxon>Metazoa</taxon>
        <taxon>Ecdysozoa</taxon>
        <taxon>Arthropoda</taxon>
        <taxon>Hexapoda</taxon>
        <taxon>Insecta</taxon>
        <taxon>Pterygota</taxon>
        <taxon>Neoptera</taxon>
        <taxon>Endopterygota</taxon>
        <taxon>Coleoptera</taxon>
        <taxon>Polyphaga</taxon>
        <taxon>Cucujiformia</taxon>
        <taxon>Chrysomeloidea</taxon>
        <taxon>Chrysomelidae</taxon>
        <taxon>Bruchinae</taxon>
        <taxon>Bruchini</taxon>
        <taxon>Callosobruchus</taxon>
    </lineage>
</organism>
<protein>
    <submittedName>
        <fullName evidence="2">Uncharacterized protein</fullName>
    </submittedName>
</protein>
<keyword evidence="3" id="KW-1185">Reference proteome</keyword>
<name>A0A653BEJ8_CALMS</name>
<keyword evidence="1" id="KW-1133">Transmembrane helix</keyword>
<dbReference type="PANTHER" id="PTHR28474:SF1">
    <property type="entry name" value="TRANSMEMBRANE PROTEIN 72"/>
    <property type="match status" value="1"/>
</dbReference>
<keyword evidence="1" id="KW-0812">Transmembrane</keyword>
<dbReference type="AlphaFoldDB" id="A0A653BEJ8"/>
<reference evidence="2 3" key="1">
    <citation type="submission" date="2019-01" db="EMBL/GenBank/DDBJ databases">
        <authorList>
            <person name="Sayadi A."/>
        </authorList>
    </citation>
    <scope>NUCLEOTIDE SEQUENCE [LARGE SCALE GENOMIC DNA]</scope>
</reference>
<evidence type="ECO:0000256" key="1">
    <source>
        <dbReference type="SAM" id="Phobius"/>
    </source>
</evidence>
<dbReference type="InterPro" id="IPR032055">
    <property type="entry name" value="TMEM72"/>
</dbReference>
<sequence>NDSRLWKCWSAVRWFECWKKSLIYGPLTAVPVLLPHQLWLSYVAAGLLAALAIFHLVLTFKTTSSGRRKRRRKDRLLHHDTDSFESSKFEEVTEVLDDGLPDPIPGSSHSICDSLAPMTSLQPEPDGLLEI</sequence>
<evidence type="ECO:0000313" key="2">
    <source>
        <dbReference type="EMBL" id="VEN33704.1"/>
    </source>
</evidence>
<dbReference type="Proteomes" id="UP000410492">
    <property type="component" value="Unassembled WGS sequence"/>
</dbReference>
<proteinExistence type="predicted"/>
<accession>A0A653BEJ8</accession>
<dbReference type="PANTHER" id="PTHR28474">
    <property type="entry name" value="TRANSMEMBRANE PROTEIN 72"/>
    <property type="match status" value="1"/>
</dbReference>
<gene>
    <name evidence="2" type="ORF">CALMAC_LOCUS165</name>
</gene>
<keyword evidence="1" id="KW-0472">Membrane</keyword>